<feature type="chain" id="PRO_5011586956" description="DUF2946 domain-containing protein" evidence="1">
    <location>
        <begin position="23"/>
        <end position="100"/>
    </location>
</feature>
<feature type="signal peptide" evidence="1">
    <location>
        <begin position="1"/>
        <end position="22"/>
    </location>
</feature>
<keyword evidence="3" id="KW-1185">Reference proteome</keyword>
<evidence type="ECO:0008006" key="4">
    <source>
        <dbReference type="Google" id="ProtNLM"/>
    </source>
</evidence>
<dbReference type="EMBL" id="FNNZ01000037">
    <property type="protein sequence ID" value="SDX56596.1"/>
    <property type="molecule type" value="Genomic_DNA"/>
</dbReference>
<gene>
    <name evidence="2" type="ORF">SAMN05421783_1373</name>
</gene>
<proteinExistence type="predicted"/>
<accession>A0A1H3CR58</accession>
<reference evidence="3" key="1">
    <citation type="submission" date="2016-10" db="EMBL/GenBank/DDBJ databases">
        <authorList>
            <person name="Varghese N."/>
            <person name="Submissions S."/>
        </authorList>
    </citation>
    <scope>NUCLEOTIDE SEQUENCE [LARGE SCALE GENOMIC DNA]</scope>
    <source>
        <strain evidence="3">DSM 217</strain>
    </source>
</reference>
<protein>
    <recommendedName>
        <fullName evidence="4">DUF2946 domain-containing protein</fullName>
    </recommendedName>
</protein>
<dbReference type="Proteomes" id="UP000198816">
    <property type="component" value="Unassembled WGS sequence"/>
</dbReference>
<sequence length="100" mass="11113">MLRRLTAILAILLILGSSLTWAYTQVVPEPTASAIGDPHAQSILDDGHCDHHCHAAAHLIALETRSDALSLLRDTERFSFVRHVRLTTLYPSPPREPPRL</sequence>
<keyword evidence="1" id="KW-0732">Signal</keyword>
<dbReference type="STRING" id="1058.SAMN05421783_1373"/>
<dbReference type="AlphaFoldDB" id="A0A1H3CR58"/>
<evidence type="ECO:0000256" key="1">
    <source>
        <dbReference type="SAM" id="SignalP"/>
    </source>
</evidence>
<evidence type="ECO:0000313" key="2">
    <source>
        <dbReference type="EMBL" id="SDX56596.1"/>
    </source>
</evidence>
<organism evidence="2 3">
    <name type="scientific">Thiocapsa roseopersicina</name>
    <dbReference type="NCBI Taxonomy" id="1058"/>
    <lineage>
        <taxon>Bacteria</taxon>
        <taxon>Pseudomonadati</taxon>
        <taxon>Pseudomonadota</taxon>
        <taxon>Gammaproteobacteria</taxon>
        <taxon>Chromatiales</taxon>
        <taxon>Chromatiaceae</taxon>
        <taxon>Thiocapsa</taxon>
    </lineage>
</organism>
<name>A0A1H3CR58_THIRO</name>
<dbReference type="RefSeq" id="WP_093037909.1">
    <property type="nucleotide sequence ID" value="NZ_FNNZ01000037.1"/>
</dbReference>
<evidence type="ECO:0000313" key="3">
    <source>
        <dbReference type="Proteomes" id="UP000198816"/>
    </source>
</evidence>